<dbReference type="Gene3D" id="3.10.180.10">
    <property type="entry name" value="2,3-Dihydroxybiphenyl 1,2-Dioxygenase, domain 1"/>
    <property type="match status" value="1"/>
</dbReference>
<dbReference type="Proteomes" id="UP000281547">
    <property type="component" value="Unassembled WGS sequence"/>
</dbReference>
<gene>
    <name evidence="2" type="ORF">EMQ25_07185</name>
</gene>
<comment type="caution">
    <text evidence="2">The sequence shown here is derived from an EMBL/GenBank/DDBJ whole genome shotgun (WGS) entry which is preliminary data.</text>
</comment>
<sequence>MNRPALTGLLETGVYVTDVAKSRAFYEGLFGFKAMVADERICAFDVAPGTVFILFRREGTSEPVAVHGGGIIPPHDGGGRQHFAFSIPEGAMADWKTYLEERNVAIESEVDWPQGGRSLYFRDPDGLLVELATPGLWSNY</sequence>
<dbReference type="SUPFAM" id="SSF54593">
    <property type="entry name" value="Glyoxalase/Bleomycin resistance protein/Dihydroxybiphenyl dioxygenase"/>
    <property type="match status" value="1"/>
</dbReference>
<name>A0A433XG31_9HYPH</name>
<organism evidence="2 3">
    <name type="scientific">Arsenicitalea aurantiaca</name>
    <dbReference type="NCBI Taxonomy" id="1783274"/>
    <lineage>
        <taxon>Bacteria</taxon>
        <taxon>Pseudomonadati</taxon>
        <taxon>Pseudomonadota</taxon>
        <taxon>Alphaproteobacteria</taxon>
        <taxon>Hyphomicrobiales</taxon>
        <taxon>Devosiaceae</taxon>
        <taxon>Arsenicitalea</taxon>
    </lineage>
</organism>
<dbReference type="PANTHER" id="PTHR21366">
    <property type="entry name" value="GLYOXALASE FAMILY PROTEIN"/>
    <property type="match status" value="1"/>
</dbReference>
<dbReference type="PROSITE" id="PS51819">
    <property type="entry name" value="VOC"/>
    <property type="match status" value="1"/>
</dbReference>
<dbReference type="PANTHER" id="PTHR21366:SF22">
    <property type="entry name" value="VOC DOMAIN-CONTAINING PROTEIN"/>
    <property type="match status" value="1"/>
</dbReference>
<evidence type="ECO:0000259" key="1">
    <source>
        <dbReference type="PROSITE" id="PS51819"/>
    </source>
</evidence>
<accession>A0A433XG31</accession>
<reference evidence="2 3" key="1">
    <citation type="journal article" date="2016" name="Int. J. Syst. Evol. Microbiol.">
        <title>Arsenicitalea aurantiaca gen. nov., sp. nov., a new member of the family Hyphomicrobiaceae, isolated from high-arsenic sediment.</title>
        <authorList>
            <person name="Mu Y."/>
            <person name="Zhou L."/>
            <person name="Zeng X.C."/>
            <person name="Liu L."/>
            <person name="Pan Y."/>
            <person name="Chen X."/>
            <person name="Wang J."/>
            <person name="Li S."/>
            <person name="Li W.J."/>
            <person name="Wang Y."/>
        </authorList>
    </citation>
    <scope>NUCLEOTIDE SEQUENCE [LARGE SCALE GENOMIC DNA]</scope>
    <source>
        <strain evidence="2 3">42-50</strain>
    </source>
</reference>
<dbReference type="Pfam" id="PF00903">
    <property type="entry name" value="Glyoxalase"/>
    <property type="match status" value="1"/>
</dbReference>
<dbReference type="InterPro" id="IPR004360">
    <property type="entry name" value="Glyas_Fos-R_dOase_dom"/>
</dbReference>
<dbReference type="EMBL" id="RZNJ01000002">
    <property type="protein sequence ID" value="RUT32908.1"/>
    <property type="molecule type" value="Genomic_DNA"/>
</dbReference>
<keyword evidence="3" id="KW-1185">Reference proteome</keyword>
<dbReference type="AlphaFoldDB" id="A0A433XG31"/>
<dbReference type="InterPro" id="IPR029068">
    <property type="entry name" value="Glyas_Bleomycin-R_OHBP_Dase"/>
</dbReference>
<dbReference type="OrthoDB" id="9812656at2"/>
<dbReference type="InterPro" id="IPR050383">
    <property type="entry name" value="GlyoxalaseI/FosfomycinResist"/>
</dbReference>
<proteinExistence type="predicted"/>
<evidence type="ECO:0000313" key="3">
    <source>
        <dbReference type="Proteomes" id="UP000281547"/>
    </source>
</evidence>
<feature type="domain" description="VOC" evidence="1">
    <location>
        <begin position="8"/>
        <end position="134"/>
    </location>
</feature>
<dbReference type="InterPro" id="IPR037523">
    <property type="entry name" value="VOC_core"/>
</dbReference>
<dbReference type="RefSeq" id="WP_127187865.1">
    <property type="nucleotide sequence ID" value="NZ_RZNJ01000002.1"/>
</dbReference>
<evidence type="ECO:0000313" key="2">
    <source>
        <dbReference type="EMBL" id="RUT32908.1"/>
    </source>
</evidence>
<protein>
    <submittedName>
        <fullName evidence="2">Glyoxalase</fullName>
    </submittedName>
</protein>